<gene>
    <name evidence="3" type="ORF">DEO68_09940</name>
</gene>
<feature type="transmembrane region" description="Helical" evidence="2">
    <location>
        <begin position="21"/>
        <end position="44"/>
    </location>
</feature>
<dbReference type="PANTHER" id="PTHR40278">
    <property type="entry name" value="DNA UTILIZATION PROTEIN HOFN"/>
    <property type="match status" value="1"/>
</dbReference>
<sequence length="189" mass="21424">MSININLLPWREGWRERRTRQFYGVMLFMLLLGVACGVVVLHVYQQQLAAQQQRNAHISTRIEQLDNEIADVQRYQSDIGRLEEQLALFHTLNNERMSTVRLFNDIAASVADRVVYQRLSRSGQQISLSAVASNERQVSEQLRQIAAIPGLGVPLFSEVASGQDGGRRVFQFEVRQLSPEEVVSMEAAP</sequence>
<comment type="caution">
    <text evidence="3">The sequence shown here is derived from an EMBL/GenBank/DDBJ whole genome shotgun (WGS) entry which is preliminary data.</text>
</comment>
<dbReference type="EMBL" id="DOTR01000050">
    <property type="protein sequence ID" value="HCA02488.1"/>
    <property type="molecule type" value="Genomic_DNA"/>
</dbReference>
<evidence type="ECO:0000256" key="1">
    <source>
        <dbReference type="SAM" id="Coils"/>
    </source>
</evidence>
<name>A0A3D0KG32_9GAMM</name>
<reference evidence="3" key="1">
    <citation type="journal article" date="2018" name="Nat. Biotechnol.">
        <title>A standardized bacterial taxonomy based on genome phylogeny substantially revises the tree of life.</title>
        <authorList>
            <person name="Parks D.H."/>
            <person name="Chuvochina M."/>
            <person name="Waite D.W."/>
            <person name="Rinke C."/>
            <person name="Skarshewski A."/>
            <person name="Chaumeil P.A."/>
            <person name="Hugenholtz P."/>
        </authorList>
    </citation>
    <scope>NUCLEOTIDE SEQUENCE [LARGE SCALE GENOMIC DNA]</scope>
    <source>
        <strain evidence="3">UBA11284</strain>
    </source>
</reference>
<keyword evidence="2" id="KW-0472">Membrane</keyword>
<feature type="coiled-coil region" evidence="1">
    <location>
        <begin position="48"/>
        <end position="85"/>
    </location>
</feature>
<evidence type="ECO:0000313" key="3">
    <source>
        <dbReference type="EMBL" id="HCA02488.1"/>
    </source>
</evidence>
<organism evidence="3">
    <name type="scientific">Halomonas campaniensis</name>
    <dbReference type="NCBI Taxonomy" id="213554"/>
    <lineage>
        <taxon>Bacteria</taxon>
        <taxon>Pseudomonadati</taxon>
        <taxon>Pseudomonadota</taxon>
        <taxon>Gammaproteobacteria</taxon>
        <taxon>Oceanospirillales</taxon>
        <taxon>Halomonadaceae</taxon>
        <taxon>Halomonas</taxon>
    </lineage>
</organism>
<keyword evidence="2" id="KW-0812">Transmembrane</keyword>
<keyword evidence="2" id="KW-1133">Transmembrane helix</keyword>
<dbReference type="Pfam" id="PF05137">
    <property type="entry name" value="PilN"/>
    <property type="match status" value="1"/>
</dbReference>
<dbReference type="InterPro" id="IPR007813">
    <property type="entry name" value="PilN"/>
</dbReference>
<accession>A0A3D0KG32</accession>
<dbReference type="GO" id="GO:0043107">
    <property type="term" value="P:type IV pilus-dependent motility"/>
    <property type="evidence" value="ECO:0007669"/>
    <property type="project" value="TreeGrafter"/>
</dbReference>
<keyword evidence="1" id="KW-0175">Coiled coil</keyword>
<dbReference type="InterPro" id="IPR052534">
    <property type="entry name" value="Extracell_DNA_Util/SecSys_Comp"/>
</dbReference>
<dbReference type="AlphaFoldDB" id="A0A3D0KG32"/>
<protein>
    <submittedName>
        <fullName evidence="3">Fimbrial assembly protein</fullName>
    </submittedName>
</protein>
<dbReference type="GO" id="GO:0043683">
    <property type="term" value="P:type IV pilus assembly"/>
    <property type="evidence" value="ECO:0007669"/>
    <property type="project" value="TreeGrafter"/>
</dbReference>
<dbReference type="PANTHER" id="PTHR40278:SF2">
    <property type="entry name" value="TYPE IV PILUS INNER MEMBRANE COMPONENT PILN"/>
    <property type="match status" value="1"/>
</dbReference>
<evidence type="ECO:0000256" key="2">
    <source>
        <dbReference type="SAM" id="Phobius"/>
    </source>
</evidence>
<proteinExistence type="predicted"/>